<evidence type="ECO:0000313" key="3">
    <source>
        <dbReference type="Proteomes" id="UP000198711"/>
    </source>
</evidence>
<proteinExistence type="predicted"/>
<dbReference type="Gene3D" id="3.40.50.300">
    <property type="entry name" value="P-loop containing nucleotide triphosphate hydrolases"/>
    <property type="match status" value="1"/>
</dbReference>
<gene>
    <name evidence="2" type="ORF">SAMN05444410_1033</name>
</gene>
<dbReference type="Pfam" id="PF07693">
    <property type="entry name" value="KAP_NTPase"/>
    <property type="match status" value="1"/>
</dbReference>
<dbReference type="InterPro" id="IPR052754">
    <property type="entry name" value="NTPase_KAP_P-loop"/>
</dbReference>
<evidence type="ECO:0000259" key="1">
    <source>
        <dbReference type="Pfam" id="PF07693"/>
    </source>
</evidence>
<dbReference type="PANTHER" id="PTHR22674:SF6">
    <property type="entry name" value="NTPASE KAP FAMILY P-LOOP DOMAIN-CONTAINING PROTEIN 1"/>
    <property type="match status" value="1"/>
</dbReference>
<reference evidence="2 3" key="1">
    <citation type="submission" date="2016-10" db="EMBL/GenBank/DDBJ databases">
        <authorList>
            <person name="Varghese N."/>
            <person name="Submissions S."/>
        </authorList>
    </citation>
    <scope>NUCLEOTIDE SEQUENCE [LARGE SCALE GENOMIC DNA]</scope>
    <source>
        <strain evidence="2 3">DSM 25353</strain>
    </source>
</reference>
<organism evidence="2 3">
    <name type="scientific">Hydrobacter penzbergensis</name>
    <dbReference type="NCBI Taxonomy" id="1235997"/>
    <lineage>
        <taxon>Bacteria</taxon>
        <taxon>Pseudomonadati</taxon>
        <taxon>Bacteroidota</taxon>
        <taxon>Chitinophagia</taxon>
        <taxon>Chitinophagales</taxon>
        <taxon>Chitinophagaceae</taxon>
        <taxon>Hydrobacter</taxon>
    </lineage>
</organism>
<dbReference type="PANTHER" id="PTHR22674">
    <property type="entry name" value="NTPASE, KAP FAMILY P-LOOP DOMAIN-CONTAINING 1"/>
    <property type="match status" value="1"/>
</dbReference>
<protein>
    <submittedName>
        <fullName evidence="2">KAP family P-loop domain-containing protein</fullName>
    </submittedName>
</protein>
<dbReference type="EMBL" id="FNNO01000003">
    <property type="protein sequence ID" value="SDW45687.1"/>
    <property type="molecule type" value="Genomic_DNA"/>
</dbReference>
<dbReference type="RefSeq" id="WP_257574704.1">
    <property type="nucleotide sequence ID" value="NZ_FNNO01000003.1"/>
</dbReference>
<sequence>MTDFSFAPWLKYADILLLFVGIGLYRSLKGSKSSEYKRDKQAFDDDSSIGCDGADLLGYMPYANNLAKKILCSDFGKSFAIGINGKWGLGKTSFVDLLKRSIGNRNEVISIDFNPWNSQTPQAIIKDFFNTIEERIREEDPEISNQLVNYANKLMAINDSRFSKTLQSSVSLLFGYDSLNSLHKTINDSLEKLGKKIVVYIDDIDRLDKNEIVEVIRLIRNTADFFNTCFIVCYDKQYITEALKDQNPYNHGQFLEKIFQIEITLPHFKKEVLRKVLSEKLKKFLPEGVHNEIDHALYGGALVAPAQILDWLDSIRDVTRLSNAILLNLTPLLGEVDVRDFINLELLHLKYPGVYQLLFRDRQTFFQVVIDQGGNIRKYGLIAAKDLRIHEGFSEKEKNEKYLKVFLSKNWEEMHLPQNEVDKVFTFIQDIFQDAVGYHYPKGRFMSVVNVDKFDRYFSYSLSDEDLSDIEFKESLTLEQSALKRKIDQWVTNGLGEQLQDRFKEIKQFRSLEEFEKVIRAIFYLANRPSGGNRYQHTIGYDGDRLIEMIGGYQNNSGVLYANAGGKDALGRFIKQVFEEADMPFYYESQFVRLANRTLVDGAIFPLTRDELKQISIGYLEKYYKEYQKIDQRLLDLFWDCEQTKFLSSGNGGYSDEKYYPDDICSIMREIINKELNEFIYLMIDAEPLNQETFAISGGVTIIFGSWEKFKEYINGEKDTKWSYLKEFKELFTALEATGFKKYINFKFYTIPIDNKLRRKQ</sequence>
<name>A0A8X8ID92_9BACT</name>
<feature type="domain" description="KAP NTPase" evidence="1">
    <location>
        <begin position="59"/>
        <end position="325"/>
    </location>
</feature>
<dbReference type="SUPFAM" id="SSF52540">
    <property type="entry name" value="P-loop containing nucleoside triphosphate hydrolases"/>
    <property type="match status" value="1"/>
</dbReference>
<dbReference type="Proteomes" id="UP000198711">
    <property type="component" value="Unassembled WGS sequence"/>
</dbReference>
<dbReference type="AlphaFoldDB" id="A0A8X8ID92"/>
<accession>A0A8X8ID92</accession>
<comment type="caution">
    <text evidence="2">The sequence shown here is derived from an EMBL/GenBank/DDBJ whole genome shotgun (WGS) entry which is preliminary data.</text>
</comment>
<dbReference type="InterPro" id="IPR027417">
    <property type="entry name" value="P-loop_NTPase"/>
</dbReference>
<keyword evidence="3" id="KW-1185">Reference proteome</keyword>
<evidence type="ECO:0000313" key="2">
    <source>
        <dbReference type="EMBL" id="SDW45687.1"/>
    </source>
</evidence>
<dbReference type="InterPro" id="IPR011646">
    <property type="entry name" value="KAP_P-loop"/>
</dbReference>